<accession>A0AAD4NF42</accession>
<reference evidence="1" key="1">
    <citation type="submission" date="2022-01" db="EMBL/GenBank/DDBJ databases">
        <title>Genome Sequence Resource for Two Populations of Ditylenchus destructor, the Migratory Endoparasitic Phytonematode.</title>
        <authorList>
            <person name="Zhang H."/>
            <person name="Lin R."/>
            <person name="Xie B."/>
        </authorList>
    </citation>
    <scope>NUCLEOTIDE SEQUENCE</scope>
    <source>
        <strain evidence="1">BazhouSP</strain>
    </source>
</reference>
<evidence type="ECO:0000313" key="1">
    <source>
        <dbReference type="EMBL" id="KAI1725231.1"/>
    </source>
</evidence>
<dbReference type="AlphaFoldDB" id="A0AAD4NF42"/>
<comment type="caution">
    <text evidence="1">The sequence shown here is derived from an EMBL/GenBank/DDBJ whole genome shotgun (WGS) entry which is preliminary data.</text>
</comment>
<proteinExistence type="predicted"/>
<gene>
    <name evidence="1" type="ORF">DdX_01879</name>
</gene>
<dbReference type="EMBL" id="JAKKPZ010000002">
    <property type="protein sequence ID" value="KAI1725231.1"/>
    <property type="molecule type" value="Genomic_DNA"/>
</dbReference>
<evidence type="ECO:0000313" key="2">
    <source>
        <dbReference type="Proteomes" id="UP001201812"/>
    </source>
</evidence>
<name>A0AAD4NF42_9BILA</name>
<protein>
    <submittedName>
        <fullName evidence="1">Uncharacterized protein</fullName>
    </submittedName>
</protein>
<organism evidence="1 2">
    <name type="scientific">Ditylenchus destructor</name>
    <dbReference type="NCBI Taxonomy" id="166010"/>
    <lineage>
        <taxon>Eukaryota</taxon>
        <taxon>Metazoa</taxon>
        <taxon>Ecdysozoa</taxon>
        <taxon>Nematoda</taxon>
        <taxon>Chromadorea</taxon>
        <taxon>Rhabditida</taxon>
        <taxon>Tylenchina</taxon>
        <taxon>Tylenchomorpha</taxon>
        <taxon>Sphaerularioidea</taxon>
        <taxon>Anguinidae</taxon>
        <taxon>Anguininae</taxon>
        <taxon>Ditylenchus</taxon>
    </lineage>
</organism>
<keyword evidence="2" id="KW-1185">Reference proteome</keyword>
<dbReference type="Proteomes" id="UP001201812">
    <property type="component" value="Unassembled WGS sequence"/>
</dbReference>
<sequence>MKGADIDAIGTTFDITKDNNRKSLFEQIRKDAGKLDVLVIGQKPNQITGDIIQSTPAEIDEPKNITWQKRIDNSHVVHSRIRTVCRHWIVFCCPIRSSWPLQDFSAKLGE</sequence>